<comment type="caution">
    <text evidence="3">The sequence shown here is derived from an EMBL/GenBank/DDBJ whole genome shotgun (WGS) entry which is preliminary data.</text>
</comment>
<feature type="chain" id="PRO_5015453849" description="Beta-barrel assembly machine subunit BamF" evidence="2">
    <location>
        <begin position="33"/>
        <end position="200"/>
    </location>
</feature>
<keyword evidence="2" id="KW-0732">Signal</keyword>
<keyword evidence="4" id="KW-1185">Reference proteome</keyword>
<proteinExistence type="predicted"/>
<reference evidence="3 4" key="1">
    <citation type="journal article" date="2018" name="Arch. Microbiol.">
        <title>New insights into the metabolic potential of the phototrophic purple bacterium Rhodopila globiformis DSM 161(T) from its draft genome sequence and evidence for a vanadium-dependent nitrogenase.</title>
        <authorList>
            <person name="Imhoff J.F."/>
            <person name="Rahn T."/>
            <person name="Kunzel S."/>
            <person name="Neulinger S.C."/>
        </authorList>
    </citation>
    <scope>NUCLEOTIDE SEQUENCE [LARGE SCALE GENOMIC DNA]</scope>
    <source>
        <strain evidence="3 4">DSM 161</strain>
    </source>
</reference>
<protein>
    <recommendedName>
        <fullName evidence="5">Beta-barrel assembly machine subunit BamF</fullName>
    </recommendedName>
</protein>
<dbReference type="PROSITE" id="PS51257">
    <property type="entry name" value="PROKAR_LIPOPROTEIN"/>
    <property type="match status" value="1"/>
</dbReference>
<organism evidence="3 4">
    <name type="scientific">Rhodopila globiformis</name>
    <name type="common">Rhodopseudomonas globiformis</name>
    <dbReference type="NCBI Taxonomy" id="1071"/>
    <lineage>
        <taxon>Bacteria</taxon>
        <taxon>Pseudomonadati</taxon>
        <taxon>Pseudomonadota</taxon>
        <taxon>Alphaproteobacteria</taxon>
        <taxon>Acetobacterales</taxon>
        <taxon>Acetobacteraceae</taxon>
        <taxon>Rhodopila</taxon>
    </lineage>
</organism>
<gene>
    <name evidence="3" type="ORF">CCS01_15450</name>
</gene>
<dbReference type="AlphaFoldDB" id="A0A2S6NDP4"/>
<dbReference type="EMBL" id="NHRY01000162">
    <property type="protein sequence ID" value="PPQ32736.1"/>
    <property type="molecule type" value="Genomic_DNA"/>
</dbReference>
<evidence type="ECO:0000313" key="4">
    <source>
        <dbReference type="Proteomes" id="UP000239724"/>
    </source>
</evidence>
<feature type="region of interest" description="Disordered" evidence="1">
    <location>
        <begin position="57"/>
        <end position="122"/>
    </location>
</feature>
<dbReference type="Pfam" id="PF11233">
    <property type="entry name" value="DUF3035"/>
    <property type="match status" value="1"/>
</dbReference>
<accession>A0A2S6NDP4</accession>
<dbReference type="Proteomes" id="UP000239724">
    <property type="component" value="Unassembled WGS sequence"/>
</dbReference>
<evidence type="ECO:0000256" key="2">
    <source>
        <dbReference type="SAM" id="SignalP"/>
    </source>
</evidence>
<name>A0A2S6NDP4_RHOGL</name>
<sequence length="200" mass="21497">MDHEMRTISSRPRRAGCVRGMLLLTGSMALLAGCSGDQLVRTFGIARATPDEYTVTTRAPLSMPPDFNLRPPSPGAPRPQEQSEQKQAEEALVPQLALGAPTGGESPGQMALMQQAGPAAPADIRQKVDQDAKNATADDGFVDKLLLWRKSNPQPAEVDAAAESQRLRENAALGEAPNVGQTPIIQPKKTGWFTNLFSWL</sequence>
<evidence type="ECO:0008006" key="5">
    <source>
        <dbReference type="Google" id="ProtNLM"/>
    </source>
</evidence>
<feature type="signal peptide" evidence="2">
    <location>
        <begin position="1"/>
        <end position="32"/>
    </location>
</feature>
<dbReference type="InterPro" id="IPR021395">
    <property type="entry name" value="DUF3035"/>
</dbReference>
<evidence type="ECO:0000256" key="1">
    <source>
        <dbReference type="SAM" id="MobiDB-lite"/>
    </source>
</evidence>
<evidence type="ECO:0000313" key="3">
    <source>
        <dbReference type="EMBL" id="PPQ32736.1"/>
    </source>
</evidence>